<evidence type="ECO:0000313" key="3">
    <source>
        <dbReference type="EnsemblMetazoa" id="CJA42349a.1"/>
    </source>
</evidence>
<feature type="transmembrane region" description="Helical" evidence="1">
    <location>
        <begin position="48"/>
        <end position="69"/>
    </location>
</feature>
<name>A0A8R1ISH6_CAEJA</name>
<feature type="signal peptide" evidence="2">
    <location>
        <begin position="1"/>
        <end position="24"/>
    </location>
</feature>
<dbReference type="EnsemblMetazoa" id="CJA42349a.1">
    <property type="protein sequence ID" value="CJA42349a.1"/>
    <property type="gene ID" value="WBGene00218197"/>
</dbReference>
<keyword evidence="1" id="KW-1133">Transmembrane helix</keyword>
<reference evidence="3" key="2">
    <citation type="submission" date="2022-06" db="UniProtKB">
        <authorList>
            <consortium name="EnsemblMetazoa"/>
        </authorList>
    </citation>
    <scope>IDENTIFICATION</scope>
    <source>
        <strain evidence="3">DF5081</strain>
    </source>
</reference>
<keyword evidence="2" id="KW-0732">Signal</keyword>
<proteinExistence type="predicted"/>
<organism evidence="3 4">
    <name type="scientific">Caenorhabditis japonica</name>
    <dbReference type="NCBI Taxonomy" id="281687"/>
    <lineage>
        <taxon>Eukaryota</taxon>
        <taxon>Metazoa</taxon>
        <taxon>Ecdysozoa</taxon>
        <taxon>Nematoda</taxon>
        <taxon>Chromadorea</taxon>
        <taxon>Rhabditida</taxon>
        <taxon>Rhabditina</taxon>
        <taxon>Rhabditomorpha</taxon>
        <taxon>Rhabditoidea</taxon>
        <taxon>Rhabditidae</taxon>
        <taxon>Peloderinae</taxon>
        <taxon>Caenorhabditis</taxon>
    </lineage>
</organism>
<protein>
    <submittedName>
        <fullName evidence="3">Uncharacterized protein</fullName>
    </submittedName>
</protein>
<keyword evidence="1" id="KW-0812">Transmembrane</keyword>
<dbReference type="AlphaFoldDB" id="A0A8R1ISH6"/>
<keyword evidence="4" id="KW-1185">Reference proteome</keyword>
<evidence type="ECO:0000313" key="4">
    <source>
        <dbReference type="Proteomes" id="UP000005237"/>
    </source>
</evidence>
<feature type="chain" id="PRO_5035943401" evidence="2">
    <location>
        <begin position="25"/>
        <end position="125"/>
    </location>
</feature>
<evidence type="ECO:0000256" key="1">
    <source>
        <dbReference type="SAM" id="Phobius"/>
    </source>
</evidence>
<accession>A0A8R1ISH6</accession>
<dbReference type="Proteomes" id="UP000005237">
    <property type="component" value="Unassembled WGS sequence"/>
</dbReference>
<reference evidence="4" key="1">
    <citation type="submission" date="2010-08" db="EMBL/GenBank/DDBJ databases">
        <authorList>
            <consortium name="Caenorhabditis japonica Sequencing Consortium"/>
            <person name="Wilson R.K."/>
        </authorList>
    </citation>
    <scope>NUCLEOTIDE SEQUENCE [LARGE SCALE GENOMIC DNA]</scope>
    <source>
        <strain evidence="4">DF5081</strain>
    </source>
</reference>
<evidence type="ECO:0000256" key="2">
    <source>
        <dbReference type="SAM" id="SignalP"/>
    </source>
</evidence>
<sequence>MRVCFREFQILLLLAQTINRLVMAEDDQETRKDLIIMSESDAIAIELLVAFLAVLIAFLLGLVFSEWCFHRNAVFPLQRRLKALQAECKKRQLANPDGACATVENGKEVVPKEGGEKVAGENLKC</sequence>
<keyword evidence="1" id="KW-0472">Membrane</keyword>